<comment type="caution">
    <text evidence="1">The sequence shown here is derived from an EMBL/GenBank/DDBJ whole genome shotgun (WGS) entry which is preliminary data.</text>
</comment>
<evidence type="ECO:0000313" key="1">
    <source>
        <dbReference type="EMBL" id="RSU02393.1"/>
    </source>
</evidence>
<evidence type="ECO:0000313" key="2">
    <source>
        <dbReference type="Proteomes" id="UP000287101"/>
    </source>
</evidence>
<evidence type="ECO:0008006" key="3">
    <source>
        <dbReference type="Google" id="ProtNLM"/>
    </source>
</evidence>
<dbReference type="AlphaFoldDB" id="A0A430A692"/>
<organism evidence="1 2">
    <name type="scientific">Vagococcus fessus</name>
    <dbReference type="NCBI Taxonomy" id="120370"/>
    <lineage>
        <taxon>Bacteria</taxon>
        <taxon>Bacillati</taxon>
        <taxon>Bacillota</taxon>
        <taxon>Bacilli</taxon>
        <taxon>Lactobacillales</taxon>
        <taxon>Enterococcaceae</taxon>
        <taxon>Vagococcus</taxon>
    </lineage>
</organism>
<sequence>MVADESVRLKKYYPTVEGLFGGSQTLYYDNQYGVLDGIYYGGCGLVAMADYLLYRSQMEKDLVETLPLSLRGMAHSLQAYQSFLEQLSSTCVAPLRRPFYSLKHHPQNGEYLLGIQGWQLVRGFKRYYRRNELSDRLVQFLKIKHYKEDIVEVIREQLSKNHPVPLLIGPTATQFPKGLRVLGGKQELEMYKVTSEGKIGSAVSVTSHWVTIVGIEENDDESYFSVASWGEKYLIKVKSTLNLTDYFSGILKITS</sequence>
<reference evidence="1 2" key="1">
    <citation type="submission" date="2017-05" db="EMBL/GenBank/DDBJ databases">
        <title>Vagococcus spp. assemblies.</title>
        <authorList>
            <person name="Gulvik C.A."/>
        </authorList>
    </citation>
    <scope>NUCLEOTIDE SEQUENCE [LARGE SCALE GENOMIC DNA]</scope>
    <source>
        <strain evidence="1 2">CCUG 41755</strain>
    </source>
</reference>
<dbReference type="Proteomes" id="UP000287101">
    <property type="component" value="Unassembled WGS sequence"/>
</dbReference>
<protein>
    <recommendedName>
        <fullName evidence="3">Peptidase C39-like domain-containing protein</fullName>
    </recommendedName>
</protein>
<name>A0A430A692_9ENTE</name>
<gene>
    <name evidence="1" type="ORF">CBF31_08470</name>
</gene>
<keyword evidence="2" id="KW-1185">Reference proteome</keyword>
<dbReference type="RefSeq" id="WP_126832006.1">
    <property type="nucleotide sequence ID" value="NZ_CBCRYB010000009.1"/>
</dbReference>
<dbReference type="EMBL" id="NGJY01000003">
    <property type="protein sequence ID" value="RSU02393.1"/>
    <property type="molecule type" value="Genomic_DNA"/>
</dbReference>
<accession>A0A430A692</accession>
<proteinExistence type="predicted"/>
<dbReference type="OrthoDB" id="1970026at2"/>